<dbReference type="GO" id="GO:0071944">
    <property type="term" value="C:cell periphery"/>
    <property type="evidence" value="ECO:0007669"/>
    <property type="project" value="UniProtKB-ARBA"/>
</dbReference>
<feature type="signal peptide" evidence="7">
    <location>
        <begin position="1"/>
        <end position="21"/>
    </location>
</feature>
<comment type="caution">
    <text evidence="8">The sequence shown here is derived from an EMBL/GenBank/DDBJ whole genome shotgun (WGS) entry which is preliminary data.</text>
</comment>
<keyword evidence="9" id="KW-1185">Reference proteome</keyword>
<keyword evidence="7" id="KW-0732">Signal</keyword>
<evidence type="ECO:0000256" key="5">
    <source>
        <dbReference type="SAM" id="MobiDB-lite"/>
    </source>
</evidence>
<evidence type="ECO:0000313" key="9">
    <source>
        <dbReference type="Proteomes" id="UP000284375"/>
    </source>
</evidence>
<keyword evidence="4 6" id="KW-0472">Membrane</keyword>
<dbReference type="Proteomes" id="UP000284375">
    <property type="component" value="Unassembled WGS sequence"/>
</dbReference>
<dbReference type="OrthoDB" id="5244001at2759"/>
<feature type="transmembrane region" description="Helical" evidence="6">
    <location>
        <begin position="259"/>
        <end position="283"/>
    </location>
</feature>
<dbReference type="AlphaFoldDB" id="A0A423VLB8"/>
<evidence type="ECO:0000256" key="2">
    <source>
        <dbReference type="ARBA" id="ARBA00022692"/>
    </source>
</evidence>
<organism evidence="8 9">
    <name type="scientific">Cytospora chrysosperma</name>
    <name type="common">Cytospora canker fungus</name>
    <name type="synonym">Sphaeria chrysosperma</name>
    <dbReference type="NCBI Taxonomy" id="252740"/>
    <lineage>
        <taxon>Eukaryota</taxon>
        <taxon>Fungi</taxon>
        <taxon>Dikarya</taxon>
        <taxon>Ascomycota</taxon>
        <taxon>Pezizomycotina</taxon>
        <taxon>Sordariomycetes</taxon>
        <taxon>Sordariomycetidae</taxon>
        <taxon>Diaporthales</taxon>
        <taxon>Cytosporaceae</taxon>
        <taxon>Cytospora</taxon>
    </lineage>
</organism>
<keyword evidence="2 6" id="KW-0812">Transmembrane</keyword>
<evidence type="ECO:0000313" key="8">
    <source>
        <dbReference type="EMBL" id="ROV91740.1"/>
    </source>
</evidence>
<protein>
    <recommendedName>
        <fullName evidence="10">Mid2 domain-containing protein</fullName>
    </recommendedName>
</protein>
<proteinExistence type="predicted"/>
<feature type="chain" id="PRO_5019082939" description="Mid2 domain-containing protein" evidence="7">
    <location>
        <begin position="22"/>
        <end position="521"/>
    </location>
</feature>
<sequence length="521" mass="54879">MRIYSSTIWLLSASLAGTTVASEITFDIDGFIGAEVQSDNGMVQTTILNITQLEKGNNGGRGWMITWSPAQANNGPTIQSVLLATRGSLETSIAYGTSSQGTISGAPSLLLGRNPIPEDGVSQDTPVFSVDFVGGSLTLENHFVTSTLANFQKEPLFFQIEWTNDTQSGHSYSLPWAVADIAEASGLLNLYPSLVTSGSPVYTDGLLPSVSLGAIPTTMTGTGISNDTSSSSTFTVTTASSSASSSSSKGKSRGISTGAIVGIAIGIVAALMIASVVAGCLCFRRRKSRGANGEDGSRDVRAMQDIMAEKEARVGILEGDQTDTPYSERAAPNPLGGGLGLTGMNESGVDMGFGQAVPGDGVVPCEGHYTDGNDRNSGVYAGPVVVPASGTNGSPTHTHPSYSTQQRPSVPCTSTQQDRAFTPQQQEHHNHMVEGSGPVHQEQQFNDQPVFPDSSGGTPRLREAALGSRSATPSGISGRYAHLVEEGMTDEEIRRLEEEERQVYLTADHAYYSRKLRSPEK</sequence>
<keyword evidence="3 6" id="KW-1133">Transmembrane helix</keyword>
<dbReference type="PANTHER" id="PTHR15549:SF26">
    <property type="entry name" value="AXIAL BUDDING PATTERN PROTEIN 2-RELATED"/>
    <property type="match status" value="1"/>
</dbReference>
<dbReference type="InterPro" id="IPR051694">
    <property type="entry name" value="Immunoregulatory_rcpt-like"/>
</dbReference>
<evidence type="ECO:0000256" key="6">
    <source>
        <dbReference type="SAM" id="Phobius"/>
    </source>
</evidence>
<evidence type="ECO:0000256" key="7">
    <source>
        <dbReference type="SAM" id="SignalP"/>
    </source>
</evidence>
<evidence type="ECO:0000256" key="3">
    <source>
        <dbReference type="ARBA" id="ARBA00022989"/>
    </source>
</evidence>
<evidence type="ECO:0008006" key="10">
    <source>
        <dbReference type="Google" id="ProtNLM"/>
    </source>
</evidence>
<feature type="region of interest" description="Disordered" evidence="5">
    <location>
        <begin position="386"/>
        <end position="460"/>
    </location>
</feature>
<dbReference type="PANTHER" id="PTHR15549">
    <property type="entry name" value="PAIRED IMMUNOGLOBULIN-LIKE TYPE 2 RECEPTOR"/>
    <property type="match status" value="1"/>
</dbReference>
<gene>
    <name evidence="8" type="ORF">VSDG_06425</name>
</gene>
<evidence type="ECO:0000256" key="1">
    <source>
        <dbReference type="ARBA" id="ARBA00004167"/>
    </source>
</evidence>
<evidence type="ECO:0000256" key="4">
    <source>
        <dbReference type="ARBA" id="ARBA00023136"/>
    </source>
</evidence>
<name>A0A423VLB8_CYTCH</name>
<dbReference type="STRING" id="252740.A0A423VLB8"/>
<feature type="compositionally biased region" description="Polar residues" evidence="5">
    <location>
        <begin position="389"/>
        <end position="425"/>
    </location>
</feature>
<comment type="subcellular location">
    <subcellularLocation>
        <location evidence="1">Membrane</location>
        <topology evidence="1">Single-pass membrane protein</topology>
    </subcellularLocation>
</comment>
<dbReference type="GO" id="GO:0016020">
    <property type="term" value="C:membrane"/>
    <property type="evidence" value="ECO:0007669"/>
    <property type="project" value="UniProtKB-SubCell"/>
</dbReference>
<dbReference type="CDD" id="cd12087">
    <property type="entry name" value="TM_EGFR-like"/>
    <property type="match status" value="1"/>
</dbReference>
<dbReference type="EMBL" id="LJZO01000041">
    <property type="protein sequence ID" value="ROV91740.1"/>
    <property type="molecule type" value="Genomic_DNA"/>
</dbReference>
<reference evidence="8 9" key="1">
    <citation type="submission" date="2015-09" db="EMBL/GenBank/DDBJ databases">
        <title>Host preference determinants of Valsa canker pathogens revealed by comparative genomics.</title>
        <authorList>
            <person name="Yin Z."/>
            <person name="Huang L."/>
        </authorList>
    </citation>
    <scope>NUCLEOTIDE SEQUENCE [LARGE SCALE GENOMIC DNA]</scope>
    <source>
        <strain evidence="8 9">YSFL</strain>
    </source>
</reference>
<accession>A0A423VLB8</accession>